<evidence type="ECO:0000313" key="2">
    <source>
        <dbReference type="EMBL" id="AIA89949.1"/>
    </source>
</evidence>
<evidence type="ECO:0000256" key="1">
    <source>
        <dbReference type="ARBA" id="ARBA00022801"/>
    </source>
</evidence>
<dbReference type="InterPro" id="IPR012341">
    <property type="entry name" value="6hp_glycosidase-like_sf"/>
</dbReference>
<dbReference type="GO" id="GO:0016787">
    <property type="term" value="F:hydrolase activity"/>
    <property type="evidence" value="ECO:0007669"/>
    <property type="project" value="UniProtKB-KW"/>
</dbReference>
<keyword evidence="1" id="KW-0378">Hydrolase</keyword>
<name>A0A060C416_9MICO</name>
<sequence length="99" mass="11411">MSMTDALEYIPESIEGRKEICNNLNELLFAVEKMADDSTNLWYQITDEGTRPLNYMEASGSLMILNSIAKSIRMGYIDENYWLPILKKGWENALINFIP</sequence>
<dbReference type="InterPro" id="IPR010905">
    <property type="entry name" value="Glyco_hydro_88"/>
</dbReference>
<dbReference type="SUPFAM" id="SSF48208">
    <property type="entry name" value="Six-hairpin glycosidases"/>
    <property type="match status" value="1"/>
</dbReference>
<dbReference type="PANTHER" id="PTHR33886:SF8">
    <property type="entry name" value="UNSATURATED RHAMNOGALACTURONAN HYDROLASE (EUROFUNG)"/>
    <property type="match status" value="1"/>
</dbReference>
<accession>A0A060C416</accession>
<dbReference type="GO" id="GO:0005975">
    <property type="term" value="P:carbohydrate metabolic process"/>
    <property type="evidence" value="ECO:0007669"/>
    <property type="project" value="InterPro"/>
</dbReference>
<protein>
    <submittedName>
        <fullName evidence="2">Glyco_hydro_88</fullName>
    </submittedName>
</protein>
<dbReference type="PANTHER" id="PTHR33886">
    <property type="entry name" value="UNSATURATED RHAMNOGALACTURONAN HYDROLASE (EUROFUNG)"/>
    <property type="match status" value="1"/>
</dbReference>
<dbReference type="InterPro" id="IPR008928">
    <property type="entry name" value="6-hairpin_glycosidase_sf"/>
</dbReference>
<dbReference type="Gene3D" id="1.50.10.10">
    <property type="match status" value="1"/>
</dbReference>
<dbReference type="EMBL" id="KF122653">
    <property type="protein sequence ID" value="AIA89949.1"/>
    <property type="molecule type" value="Genomic_DNA"/>
</dbReference>
<dbReference type="InterPro" id="IPR052043">
    <property type="entry name" value="PolySaccharide_Degr_Enz"/>
</dbReference>
<dbReference type="AlphaFoldDB" id="A0A060C416"/>
<organism evidence="2">
    <name type="scientific">uncultured Xylanimonas sp</name>
    <dbReference type="NCBI Taxonomy" id="876087"/>
    <lineage>
        <taxon>Bacteria</taxon>
        <taxon>Bacillati</taxon>
        <taxon>Actinomycetota</taxon>
        <taxon>Actinomycetes</taxon>
        <taxon>Micrococcales</taxon>
        <taxon>Promicromonosporaceae</taxon>
        <taxon>Xylanimonas</taxon>
        <taxon>environmental samples</taxon>
    </lineage>
</organism>
<proteinExistence type="predicted"/>
<dbReference type="Pfam" id="PF07470">
    <property type="entry name" value="Glyco_hydro_88"/>
    <property type="match status" value="1"/>
</dbReference>
<reference evidence="2" key="1">
    <citation type="journal article" date="2013" name="Environ. Microbiol.">
        <title>Seasonally variable intestinal metagenomes of the red palm weevil (Rhynchophorus ferrugineus).</title>
        <authorList>
            <person name="Jia S."/>
            <person name="Zhang X."/>
            <person name="Zhang G."/>
            <person name="Yin A."/>
            <person name="Zhang S."/>
            <person name="Li F."/>
            <person name="Wang L."/>
            <person name="Zhao D."/>
            <person name="Yun Q."/>
            <person name="Tala"/>
            <person name="Wang J."/>
            <person name="Sun G."/>
            <person name="Baabdullah M."/>
            <person name="Yu X."/>
            <person name="Hu S."/>
            <person name="Al-Mssallem I.S."/>
            <person name="Yu J."/>
        </authorList>
    </citation>
    <scope>NUCLEOTIDE SEQUENCE</scope>
</reference>